<protein>
    <submittedName>
        <fullName evidence="2">Uncharacterized protein</fullName>
    </submittedName>
</protein>
<dbReference type="EMBL" id="MCOG01000068">
    <property type="protein sequence ID" value="ORY57966.1"/>
    <property type="molecule type" value="Genomic_DNA"/>
</dbReference>
<reference evidence="2 3" key="1">
    <citation type="submission" date="2016-08" db="EMBL/GenBank/DDBJ databases">
        <title>A Parts List for Fungal Cellulosomes Revealed by Comparative Genomics.</title>
        <authorList>
            <consortium name="DOE Joint Genome Institute"/>
            <person name="Haitjema C.H."/>
            <person name="Gilmore S.P."/>
            <person name="Henske J.K."/>
            <person name="Solomon K.V."/>
            <person name="De Groot R."/>
            <person name="Kuo A."/>
            <person name="Mondo S.J."/>
            <person name="Salamov A.A."/>
            <person name="Labutti K."/>
            <person name="Zhao Z."/>
            <person name="Chiniquy J."/>
            <person name="Barry K."/>
            <person name="Brewer H.M."/>
            <person name="Purvine S.O."/>
            <person name="Wright A.T."/>
            <person name="Boxma B."/>
            <person name="Van Alen T."/>
            <person name="Hackstein J.H."/>
            <person name="Baker S.E."/>
            <person name="Grigoriev I.V."/>
            <person name="O'Malley M.A."/>
        </authorList>
    </citation>
    <scope>NUCLEOTIDE SEQUENCE [LARGE SCALE GENOMIC DNA]</scope>
    <source>
        <strain evidence="2 3">G1</strain>
    </source>
</reference>
<sequence>MFLNSSICLLSKAAKSMAPVLLLLLELSPWVAPGLLASGLLASGLLVAGLGFDAADFSGVLIVFLSHVFWRRVGGASTGVGLFSADTLPTKILNEALLVVFLVFSGALEFLFFLSIYFYY</sequence>
<name>A0A1Y2DFT1_9FUNG</name>
<keyword evidence="1" id="KW-1133">Transmembrane helix</keyword>
<accession>A0A1Y2DFT1</accession>
<organism evidence="2 3">
    <name type="scientific">Neocallimastix californiae</name>
    <dbReference type="NCBI Taxonomy" id="1754190"/>
    <lineage>
        <taxon>Eukaryota</taxon>
        <taxon>Fungi</taxon>
        <taxon>Fungi incertae sedis</taxon>
        <taxon>Chytridiomycota</taxon>
        <taxon>Chytridiomycota incertae sedis</taxon>
        <taxon>Neocallimastigomycetes</taxon>
        <taxon>Neocallimastigales</taxon>
        <taxon>Neocallimastigaceae</taxon>
        <taxon>Neocallimastix</taxon>
    </lineage>
</organism>
<evidence type="ECO:0000313" key="3">
    <source>
        <dbReference type="Proteomes" id="UP000193920"/>
    </source>
</evidence>
<evidence type="ECO:0000313" key="2">
    <source>
        <dbReference type="EMBL" id="ORY57966.1"/>
    </source>
</evidence>
<keyword evidence="3" id="KW-1185">Reference proteome</keyword>
<proteinExistence type="predicted"/>
<feature type="transmembrane region" description="Helical" evidence="1">
    <location>
        <begin position="96"/>
        <end position="119"/>
    </location>
</feature>
<dbReference type="AlphaFoldDB" id="A0A1Y2DFT1"/>
<keyword evidence="1" id="KW-0812">Transmembrane</keyword>
<feature type="transmembrane region" description="Helical" evidence="1">
    <location>
        <begin position="47"/>
        <end position="70"/>
    </location>
</feature>
<evidence type="ECO:0000256" key="1">
    <source>
        <dbReference type="SAM" id="Phobius"/>
    </source>
</evidence>
<comment type="caution">
    <text evidence="2">The sequence shown here is derived from an EMBL/GenBank/DDBJ whole genome shotgun (WGS) entry which is preliminary data.</text>
</comment>
<keyword evidence="1" id="KW-0472">Membrane</keyword>
<dbReference type="Proteomes" id="UP000193920">
    <property type="component" value="Unassembled WGS sequence"/>
</dbReference>
<gene>
    <name evidence="2" type="ORF">LY90DRAFT_506372</name>
</gene>